<feature type="domain" description="HTH cro/C1-type" evidence="1">
    <location>
        <begin position="49"/>
        <end position="107"/>
    </location>
</feature>
<reference evidence="2 3" key="1">
    <citation type="submission" date="2018-08" db="EMBL/GenBank/DDBJ databases">
        <title>Genomic Encyclopedia of Archaeal and Bacterial Type Strains, Phase II (KMG-II): from individual species to whole genera.</title>
        <authorList>
            <person name="Goeker M."/>
        </authorList>
    </citation>
    <scope>NUCLEOTIDE SEQUENCE [LARGE SCALE GENOMIC DNA]</scope>
    <source>
        <strain evidence="2 3">DSM 15986</strain>
    </source>
</reference>
<gene>
    <name evidence="2" type="ORF">C8N25_13050</name>
</gene>
<dbReference type="CDD" id="cd00093">
    <property type="entry name" value="HTH_XRE"/>
    <property type="match status" value="1"/>
</dbReference>
<protein>
    <submittedName>
        <fullName evidence="2">DNA-binding XRE family transcriptional regulator</fullName>
    </submittedName>
</protein>
<evidence type="ECO:0000313" key="2">
    <source>
        <dbReference type="EMBL" id="REG79613.1"/>
    </source>
</evidence>
<keyword evidence="3" id="KW-1185">Reference proteome</keyword>
<dbReference type="SUPFAM" id="SSF47413">
    <property type="entry name" value="lambda repressor-like DNA-binding domains"/>
    <property type="match status" value="1"/>
</dbReference>
<dbReference type="PROSITE" id="PS50943">
    <property type="entry name" value="HTH_CROC1"/>
    <property type="match status" value="1"/>
</dbReference>
<dbReference type="InterPro" id="IPR001387">
    <property type="entry name" value="Cro/C1-type_HTH"/>
</dbReference>
<dbReference type="Pfam" id="PF01381">
    <property type="entry name" value="HTH_3"/>
    <property type="match status" value="1"/>
</dbReference>
<accession>A0A3E0DAQ5</accession>
<dbReference type="AlphaFoldDB" id="A0A3E0DAQ5"/>
<name>A0A3E0DAQ5_9BACT</name>
<dbReference type="EMBL" id="QUNF01000030">
    <property type="protein sequence ID" value="REG79613.1"/>
    <property type="molecule type" value="Genomic_DNA"/>
</dbReference>
<dbReference type="SMART" id="SM00530">
    <property type="entry name" value="HTH_XRE"/>
    <property type="match status" value="1"/>
</dbReference>
<sequence length="114" mass="13076">MLKNSDMEKKGMKTYSLDEVTDKYIGKKGTPKRDEFENELRLDLIGHAIKQARKERNLTQAQLGELVGVQKAQISKIENNLTDARFETILKVFKALNAKINFNVELLNQNLNLI</sequence>
<dbReference type="GO" id="GO:0003677">
    <property type="term" value="F:DNA binding"/>
    <property type="evidence" value="ECO:0007669"/>
    <property type="project" value="UniProtKB-KW"/>
</dbReference>
<evidence type="ECO:0000313" key="3">
    <source>
        <dbReference type="Proteomes" id="UP000256405"/>
    </source>
</evidence>
<keyword evidence="2" id="KW-0238">DNA-binding</keyword>
<comment type="caution">
    <text evidence="2">The sequence shown here is derived from an EMBL/GenBank/DDBJ whole genome shotgun (WGS) entry which is preliminary data.</text>
</comment>
<evidence type="ECO:0000259" key="1">
    <source>
        <dbReference type="PROSITE" id="PS50943"/>
    </source>
</evidence>
<dbReference type="Proteomes" id="UP000256405">
    <property type="component" value="Unassembled WGS sequence"/>
</dbReference>
<dbReference type="InterPro" id="IPR010982">
    <property type="entry name" value="Lambda_DNA-bd_dom_sf"/>
</dbReference>
<organism evidence="2 3">
    <name type="scientific">Algoriphagus antarcticus</name>
    <dbReference type="NCBI Taxonomy" id="238540"/>
    <lineage>
        <taxon>Bacteria</taxon>
        <taxon>Pseudomonadati</taxon>
        <taxon>Bacteroidota</taxon>
        <taxon>Cytophagia</taxon>
        <taxon>Cytophagales</taxon>
        <taxon>Cyclobacteriaceae</taxon>
        <taxon>Algoriphagus</taxon>
    </lineage>
</organism>
<proteinExistence type="predicted"/>
<dbReference type="Gene3D" id="1.10.260.40">
    <property type="entry name" value="lambda repressor-like DNA-binding domains"/>
    <property type="match status" value="1"/>
</dbReference>